<organism evidence="1 2">
    <name type="scientific">Dallia pectoralis</name>
    <name type="common">Alaska blackfish</name>
    <dbReference type="NCBI Taxonomy" id="75939"/>
    <lineage>
        <taxon>Eukaryota</taxon>
        <taxon>Metazoa</taxon>
        <taxon>Chordata</taxon>
        <taxon>Craniata</taxon>
        <taxon>Vertebrata</taxon>
        <taxon>Euteleostomi</taxon>
        <taxon>Actinopterygii</taxon>
        <taxon>Neopterygii</taxon>
        <taxon>Teleostei</taxon>
        <taxon>Protacanthopterygii</taxon>
        <taxon>Esociformes</taxon>
        <taxon>Umbridae</taxon>
        <taxon>Dallia</taxon>
    </lineage>
</organism>
<protein>
    <submittedName>
        <fullName evidence="1">Uncharacterized protein</fullName>
    </submittedName>
</protein>
<gene>
    <name evidence="1" type="ORF">DPEC_G00239380</name>
</gene>
<comment type="caution">
    <text evidence="1">The sequence shown here is derived from an EMBL/GenBank/DDBJ whole genome shotgun (WGS) entry which is preliminary data.</text>
</comment>
<proteinExistence type="predicted"/>
<dbReference type="EMBL" id="CM055747">
    <property type="protein sequence ID" value="KAJ7996664.1"/>
    <property type="molecule type" value="Genomic_DNA"/>
</dbReference>
<accession>A0ACC2FZ35</accession>
<evidence type="ECO:0000313" key="1">
    <source>
        <dbReference type="EMBL" id="KAJ7996664.1"/>
    </source>
</evidence>
<keyword evidence="2" id="KW-1185">Reference proteome</keyword>
<name>A0ACC2FZ35_DALPE</name>
<evidence type="ECO:0000313" key="2">
    <source>
        <dbReference type="Proteomes" id="UP001157502"/>
    </source>
</evidence>
<sequence>MSVDKEPVPTDTTKVDPAPPVPPQQLPACPGSFNNAPKVPETALDNSIITDVVATCPMPDSGAQTKPSSLTHRTNLQEKVGQQAMVTEHNLNHKNGLQQPKQQQQQQQQQQKLSKRRSTMNAGFKHPTGKRRRRANSESDSVLPSNFLLGGNIFDPLNLNSLLDEDVNRALNAETPRSSPLPAKNRDPVEILIPRDITDPLNLNSEMDGRCVLVSPLKSGGRRRHRHRHHGGGGGGGGGVGATSITGLDLSDSEKGAEVPAAAPGSSQTNLPPASVAAASVLEVASVSAAVDPRGGNEVDQTHNQDETALPISAPQPRAPADSSAGAPVGPNQLNSRQRKRRRNSSKTEAPAAQSTPAARNVQSSFHTPVVGPSGLSQIPARQLALNQHKKQPQQHNKKKFLYGNYNKYYGYRNPGCGDDPRLRFLRREWFQGKAVLDLGCNTGHLTLCIAKKLQPARILGLDIDGGLVHVARQNIRHYESEVLVWESRKTTGEEKKTDEPVEEEMEVKNEESSHPVEQTHVPEEPGGMESTRAENGDEEKPVRDSVVPGLAGDGVVMSRHTEKRAQETEEGDDPAEPAVEMGTSTFPVSLRITRGPIAAPSLPHTPSMPPGRFPSNVSFAKANYVLESDALLLTQRAEYDVILCFSVTKWVHLNWGDCGLKRLFHRVFRHLRPGGLFILEPQPWVTYGKRKRLTENIYKNYQSIQLKPEGFSTYLTSEVGFCSYELIGLPNNLSKGFQRPIYLFRKGT</sequence>
<reference evidence="1" key="1">
    <citation type="submission" date="2021-05" db="EMBL/GenBank/DDBJ databases">
        <authorList>
            <person name="Pan Q."/>
            <person name="Jouanno E."/>
            <person name="Zahm M."/>
            <person name="Klopp C."/>
            <person name="Cabau C."/>
            <person name="Louis A."/>
            <person name="Berthelot C."/>
            <person name="Parey E."/>
            <person name="Roest Crollius H."/>
            <person name="Montfort J."/>
            <person name="Robinson-Rechavi M."/>
            <person name="Bouchez O."/>
            <person name="Lampietro C."/>
            <person name="Lopez Roques C."/>
            <person name="Donnadieu C."/>
            <person name="Postlethwait J."/>
            <person name="Bobe J."/>
            <person name="Dillon D."/>
            <person name="Chandos A."/>
            <person name="von Hippel F."/>
            <person name="Guiguen Y."/>
        </authorList>
    </citation>
    <scope>NUCLEOTIDE SEQUENCE</scope>
    <source>
        <strain evidence="1">YG-Jan2019</strain>
    </source>
</reference>
<dbReference type="Proteomes" id="UP001157502">
    <property type="component" value="Chromosome 20"/>
</dbReference>